<sequence length="54" mass="6012">MLVTRDTGTIYTARCWLRGTREPFIRPDAGNAGRGNHLYGPMLVTRNVGTIYTA</sequence>
<comment type="caution">
    <text evidence="1">The sequence shown here is derived from an EMBL/GenBank/DDBJ whole genome shotgun (WGS) entry which is preliminary data.</text>
</comment>
<evidence type="ECO:0000313" key="1">
    <source>
        <dbReference type="EMBL" id="KAH3706133.1"/>
    </source>
</evidence>
<name>A0A9D3YRT1_DREPO</name>
<keyword evidence="2" id="KW-1185">Reference proteome</keyword>
<proteinExistence type="predicted"/>
<reference evidence="1" key="1">
    <citation type="journal article" date="2019" name="bioRxiv">
        <title>The Genome of the Zebra Mussel, Dreissena polymorpha: A Resource for Invasive Species Research.</title>
        <authorList>
            <person name="McCartney M.A."/>
            <person name="Auch B."/>
            <person name="Kono T."/>
            <person name="Mallez S."/>
            <person name="Zhang Y."/>
            <person name="Obille A."/>
            <person name="Becker A."/>
            <person name="Abrahante J.E."/>
            <person name="Garbe J."/>
            <person name="Badalamenti J.P."/>
            <person name="Herman A."/>
            <person name="Mangelson H."/>
            <person name="Liachko I."/>
            <person name="Sullivan S."/>
            <person name="Sone E.D."/>
            <person name="Koren S."/>
            <person name="Silverstein K.A.T."/>
            <person name="Beckman K.B."/>
            <person name="Gohl D.M."/>
        </authorList>
    </citation>
    <scope>NUCLEOTIDE SEQUENCE</scope>
    <source>
        <strain evidence="1">Duluth1</strain>
        <tissue evidence="1">Whole animal</tissue>
    </source>
</reference>
<accession>A0A9D3YRT1</accession>
<dbReference type="Proteomes" id="UP000828390">
    <property type="component" value="Unassembled WGS sequence"/>
</dbReference>
<evidence type="ECO:0000313" key="2">
    <source>
        <dbReference type="Proteomes" id="UP000828390"/>
    </source>
</evidence>
<reference evidence="1" key="2">
    <citation type="submission" date="2020-11" db="EMBL/GenBank/DDBJ databases">
        <authorList>
            <person name="McCartney M.A."/>
            <person name="Auch B."/>
            <person name="Kono T."/>
            <person name="Mallez S."/>
            <person name="Becker A."/>
            <person name="Gohl D.M."/>
            <person name="Silverstein K.A.T."/>
            <person name="Koren S."/>
            <person name="Bechman K.B."/>
            <person name="Herman A."/>
            <person name="Abrahante J.E."/>
            <person name="Garbe J."/>
        </authorList>
    </citation>
    <scope>NUCLEOTIDE SEQUENCE</scope>
    <source>
        <strain evidence="1">Duluth1</strain>
        <tissue evidence="1">Whole animal</tissue>
    </source>
</reference>
<protein>
    <submittedName>
        <fullName evidence="1">Uncharacterized protein</fullName>
    </submittedName>
</protein>
<gene>
    <name evidence="1" type="ORF">DPMN_065513</name>
</gene>
<organism evidence="1 2">
    <name type="scientific">Dreissena polymorpha</name>
    <name type="common">Zebra mussel</name>
    <name type="synonym">Mytilus polymorpha</name>
    <dbReference type="NCBI Taxonomy" id="45954"/>
    <lineage>
        <taxon>Eukaryota</taxon>
        <taxon>Metazoa</taxon>
        <taxon>Spiralia</taxon>
        <taxon>Lophotrochozoa</taxon>
        <taxon>Mollusca</taxon>
        <taxon>Bivalvia</taxon>
        <taxon>Autobranchia</taxon>
        <taxon>Heteroconchia</taxon>
        <taxon>Euheterodonta</taxon>
        <taxon>Imparidentia</taxon>
        <taxon>Neoheterodontei</taxon>
        <taxon>Myida</taxon>
        <taxon>Dreissenoidea</taxon>
        <taxon>Dreissenidae</taxon>
        <taxon>Dreissena</taxon>
    </lineage>
</organism>
<dbReference type="EMBL" id="JAIWYP010000014">
    <property type="protein sequence ID" value="KAH3706133.1"/>
    <property type="molecule type" value="Genomic_DNA"/>
</dbReference>
<dbReference type="AlphaFoldDB" id="A0A9D3YRT1"/>